<gene>
    <name evidence="2" type="ORF">METZ01_LOCUS367703</name>
</gene>
<evidence type="ECO:0000256" key="1">
    <source>
        <dbReference type="SAM" id="MobiDB-lite"/>
    </source>
</evidence>
<proteinExistence type="predicted"/>
<organism evidence="2">
    <name type="scientific">marine metagenome</name>
    <dbReference type="NCBI Taxonomy" id="408172"/>
    <lineage>
        <taxon>unclassified sequences</taxon>
        <taxon>metagenomes</taxon>
        <taxon>ecological metagenomes</taxon>
    </lineage>
</organism>
<protein>
    <submittedName>
        <fullName evidence="2">Uncharacterized protein</fullName>
    </submittedName>
</protein>
<feature type="compositionally biased region" description="Polar residues" evidence="1">
    <location>
        <begin position="24"/>
        <end position="33"/>
    </location>
</feature>
<evidence type="ECO:0000313" key="2">
    <source>
        <dbReference type="EMBL" id="SVD14849.1"/>
    </source>
</evidence>
<feature type="region of interest" description="Disordered" evidence="1">
    <location>
        <begin position="14"/>
        <end position="43"/>
    </location>
</feature>
<dbReference type="AlphaFoldDB" id="A0A382SY58"/>
<accession>A0A382SY58</accession>
<reference evidence="2" key="1">
    <citation type="submission" date="2018-05" db="EMBL/GenBank/DDBJ databases">
        <authorList>
            <person name="Lanie J.A."/>
            <person name="Ng W.-L."/>
            <person name="Kazmierczak K.M."/>
            <person name="Andrzejewski T.M."/>
            <person name="Davidsen T.M."/>
            <person name="Wayne K.J."/>
            <person name="Tettelin H."/>
            <person name="Glass J.I."/>
            <person name="Rusch D."/>
            <person name="Podicherti R."/>
            <person name="Tsui H.-C.T."/>
            <person name="Winkler M.E."/>
        </authorList>
    </citation>
    <scope>NUCLEOTIDE SEQUENCE</scope>
</reference>
<name>A0A382SY58_9ZZZZ</name>
<sequence>MLSIIYIIEKNPTKGKHKIHENENSSNPLTANNLRCRRAPPES</sequence>
<dbReference type="EMBL" id="UINC01132493">
    <property type="protein sequence ID" value="SVD14849.1"/>
    <property type="molecule type" value="Genomic_DNA"/>
</dbReference>